<organism evidence="1 2">
    <name type="scientific">Botryobasidium botryosum (strain FD-172 SS1)</name>
    <dbReference type="NCBI Taxonomy" id="930990"/>
    <lineage>
        <taxon>Eukaryota</taxon>
        <taxon>Fungi</taxon>
        <taxon>Dikarya</taxon>
        <taxon>Basidiomycota</taxon>
        <taxon>Agaricomycotina</taxon>
        <taxon>Agaricomycetes</taxon>
        <taxon>Cantharellales</taxon>
        <taxon>Botryobasidiaceae</taxon>
        <taxon>Botryobasidium</taxon>
    </lineage>
</organism>
<evidence type="ECO:0000313" key="1">
    <source>
        <dbReference type="EMBL" id="KDQ13372.1"/>
    </source>
</evidence>
<accession>A0A067MNE4</accession>
<proteinExistence type="predicted"/>
<reference evidence="2" key="1">
    <citation type="journal article" date="2014" name="Proc. Natl. Acad. Sci. U.S.A.">
        <title>Extensive sampling of basidiomycete genomes demonstrates inadequacy of the white-rot/brown-rot paradigm for wood decay fungi.</title>
        <authorList>
            <person name="Riley R."/>
            <person name="Salamov A.A."/>
            <person name="Brown D.W."/>
            <person name="Nagy L.G."/>
            <person name="Floudas D."/>
            <person name="Held B.W."/>
            <person name="Levasseur A."/>
            <person name="Lombard V."/>
            <person name="Morin E."/>
            <person name="Otillar R."/>
            <person name="Lindquist E.A."/>
            <person name="Sun H."/>
            <person name="LaButti K.M."/>
            <person name="Schmutz J."/>
            <person name="Jabbour D."/>
            <person name="Luo H."/>
            <person name="Baker S.E."/>
            <person name="Pisabarro A.G."/>
            <person name="Walton J.D."/>
            <person name="Blanchette R.A."/>
            <person name="Henrissat B."/>
            <person name="Martin F."/>
            <person name="Cullen D."/>
            <person name="Hibbett D.S."/>
            <person name="Grigoriev I.V."/>
        </authorList>
    </citation>
    <scope>NUCLEOTIDE SEQUENCE [LARGE SCALE GENOMIC DNA]</scope>
    <source>
        <strain evidence="2">FD-172 SS1</strain>
    </source>
</reference>
<gene>
    <name evidence="1" type="ORF">BOTBODRAFT_373838</name>
</gene>
<dbReference type="AlphaFoldDB" id="A0A067MNE4"/>
<name>A0A067MNE4_BOTB1</name>
<dbReference type="Proteomes" id="UP000027195">
    <property type="component" value="Unassembled WGS sequence"/>
</dbReference>
<sequence>MRLSLQSCLHTLRSLPPAPLHLPGIRRTRRIPRNSFTTLGKAYVSLPHYFAALLYSSTHIPHKALLPLCVQSPFTQS</sequence>
<protein>
    <submittedName>
        <fullName evidence="1">Uncharacterized protein</fullName>
    </submittedName>
</protein>
<dbReference type="EMBL" id="KL198044">
    <property type="protein sequence ID" value="KDQ13372.1"/>
    <property type="molecule type" value="Genomic_DNA"/>
</dbReference>
<evidence type="ECO:0000313" key="2">
    <source>
        <dbReference type="Proteomes" id="UP000027195"/>
    </source>
</evidence>
<dbReference type="InParanoid" id="A0A067MNE4"/>
<keyword evidence="2" id="KW-1185">Reference proteome</keyword>
<dbReference type="HOGENOM" id="CLU_2637753_0_0_1"/>